<gene>
    <name evidence="1" type="ORF">GCM10009798_27030</name>
</gene>
<comment type="caution">
    <text evidence="1">The sequence shown here is derived from an EMBL/GenBank/DDBJ whole genome shotgun (WGS) entry which is preliminary data.</text>
</comment>
<evidence type="ECO:0008006" key="3">
    <source>
        <dbReference type="Google" id="ProtNLM"/>
    </source>
</evidence>
<dbReference type="RefSeq" id="WP_344045493.1">
    <property type="nucleotide sequence ID" value="NZ_BAAAPB010000002.1"/>
</dbReference>
<dbReference type="SUPFAM" id="SSF52540">
    <property type="entry name" value="P-loop containing nucleoside triphosphate hydrolases"/>
    <property type="match status" value="1"/>
</dbReference>
<protein>
    <recommendedName>
        <fullName evidence="3">Zinc ribbon domain-containing protein</fullName>
    </recommendedName>
</protein>
<sequence>MSATSDDLIDLGYRAEDMSRQELERCTILTAREEGLLRKLKSPGQRLLIGPRGSGKSTYLRLARYQLQDEGVALPIYVNYAKSLSLEPELRRDPSALAFFRQWVLALILRGLSQATATLELELADTQTSRMRLATQVADAVERRRVDQAPPSDFTLTEVLETLEVVSEVARRRRVVLLLDDAAHAFSPEQQREFFEIFGNLRSRVVSAKAAVYPGVTTYTPRFQVGHDVQVSDVWLDPSDPDFIPMMSEVCEKRLDPDSFSRLRSRRGALEYLALASFGLPRNLLSMLSQFLEEDDDASLKNTTQLCDSAVRDSAAATIKVFLSLEEKLPRYKNFVAVGSDLVGACIDAITEYNSRRAGSAKVVSVLLQEPIPSEIDRILGLLEYAGVVRRSSNLSMGPKSFRQVAIHYSLLLSNGALALGRNPSVEQAVQGITQRDSSPARVRRTLTSLLGKDFLSRCKLDMAACQRCGTPREIPEARFCSHCGAPLTDASIYEELLATSIEKLPISQKQLDRIIAAGEVRTVQDILTDEENVKLLAAEYIGPKRAAQIKAVADEFIYE</sequence>
<proteinExistence type="predicted"/>
<dbReference type="InterPro" id="IPR027417">
    <property type="entry name" value="P-loop_NTPase"/>
</dbReference>
<organism evidence="1 2">
    <name type="scientific">Nocardioides panacihumi</name>
    <dbReference type="NCBI Taxonomy" id="400774"/>
    <lineage>
        <taxon>Bacteria</taxon>
        <taxon>Bacillati</taxon>
        <taxon>Actinomycetota</taxon>
        <taxon>Actinomycetes</taxon>
        <taxon>Propionibacteriales</taxon>
        <taxon>Nocardioidaceae</taxon>
        <taxon>Nocardioides</taxon>
    </lineage>
</organism>
<accession>A0ABN2R8M2</accession>
<name>A0ABN2R8M2_9ACTN</name>
<evidence type="ECO:0000313" key="1">
    <source>
        <dbReference type="EMBL" id="GAA1965338.1"/>
    </source>
</evidence>
<keyword evidence="2" id="KW-1185">Reference proteome</keyword>
<dbReference type="EMBL" id="BAAAPB010000002">
    <property type="protein sequence ID" value="GAA1965338.1"/>
    <property type="molecule type" value="Genomic_DNA"/>
</dbReference>
<evidence type="ECO:0000313" key="2">
    <source>
        <dbReference type="Proteomes" id="UP001500571"/>
    </source>
</evidence>
<dbReference type="Gene3D" id="3.40.50.300">
    <property type="entry name" value="P-loop containing nucleotide triphosphate hydrolases"/>
    <property type="match status" value="1"/>
</dbReference>
<reference evidence="1 2" key="1">
    <citation type="journal article" date="2019" name="Int. J. Syst. Evol. Microbiol.">
        <title>The Global Catalogue of Microorganisms (GCM) 10K type strain sequencing project: providing services to taxonomists for standard genome sequencing and annotation.</title>
        <authorList>
            <consortium name="The Broad Institute Genomics Platform"/>
            <consortium name="The Broad Institute Genome Sequencing Center for Infectious Disease"/>
            <person name="Wu L."/>
            <person name="Ma J."/>
        </authorList>
    </citation>
    <scope>NUCLEOTIDE SEQUENCE [LARGE SCALE GENOMIC DNA]</scope>
    <source>
        <strain evidence="1 2">JCM 15309</strain>
    </source>
</reference>
<dbReference type="Proteomes" id="UP001500571">
    <property type="component" value="Unassembled WGS sequence"/>
</dbReference>